<evidence type="ECO:0000313" key="2">
    <source>
        <dbReference type="EMBL" id="TWT64541.1"/>
    </source>
</evidence>
<keyword evidence="3" id="KW-1185">Reference proteome</keyword>
<proteinExistence type="predicted"/>
<gene>
    <name evidence="2" type="ORF">Pan54_53050</name>
</gene>
<dbReference type="AlphaFoldDB" id="A0A5C5XPY9"/>
<reference evidence="2 3" key="1">
    <citation type="submission" date="2019-02" db="EMBL/GenBank/DDBJ databases">
        <title>Deep-cultivation of Planctomycetes and their phenomic and genomic characterization uncovers novel biology.</title>
        <authorList>
            <person name="Wiegand S."/>
            <person name="Jogler M."/>
            <person name="Boedeker C."/>
            <person name="Pinto D."/>
            <person name="Vollmers J."/>
            <person name="Rivas-Marin E."/>
            <person name="Kohn T."/>
            <person name="Peeters S.H."/>
            <person name="Heuer A."/>
            <person name="Rast P."/>
            <person name="Oberbeckmann S."/>
            <person name="Bunk B."/>
            <person name="Jeske O."/>
            <person name="Meyerdierks A."/>
            <person name="Storesund J.E."/>
            <person name="Kallscheuer N."/>
            <person name="Luecker S."/>
            <person name="Lage O.M."/>
            <person name="Pohl T."/>
            <person name="Merkel B.J."/>
            <person name="Hornburger P."/>
            <person name="Mueller R.-W."/>
            <person name="Bruemmer F."/>
            <person name="Labrenz M."/>
            <person name="Spormann A.M."/>
            <person name="Op Den Camp H."/>
            <person name="Overmann J."/>
            <person name="Amann R."/>
            <person name="Jetten M.S.M."/>
            <person name="Mascher T."/>
            <person name="Medema M.H."/>
            <person name="Devos D.P."/>
            <person name="Kaster A.-K."/>
            <person name="Ovreas L."/>
            <person name="Rohde M."/>
            <person name="Galperin M.Y."/>
            <person name="Jogler C."/>
        </authorList>
    </citation>
    <scope>NUCLEOTIDE SEQUENCE [LARGE SCALE GENOMIC DNA]</scope>
    <source>
        <strain evidence="2 3">Pan54</strain>
    </source>
</reference>
<comment type="caution">
    <text evidence="2">The sequence shown here is derived from an EMBL/GenBank/DDBJ whole genome shotgun (WGS) entry which is preliminary data.</text>
</comment>
<dbReference type="EMBL" id="SJPG01000001">
    <property type="protein sequence ID" value="TWT64541.1"/>
    <property type="molecule type" value="Genomic_DNA"/>
</dbReference>
<protein>
    <submittedName>
        <fullName evidence="2">Uncharacterized protein</fullName>
    </submittedName>
</protein>
<accession>A0A5C5XPY9</accession>
<evidence type="ECO:0000313" key="3">
    <source>
        <dbReference type="Proteomes" id="UP000316095"/>
    </source>
</evidence>
<evidence type="ECO:0000256" key="1">
    <source>
        <dbReference type="SAM" id="MobiDB-lite"/>
    </source>
</evidence>
<feature type="region of interest" description="Disordered" evidence="1">
    <location>
        <begin position="129"/>
        <end position="155"/>
    </location>
</feature>
<name>A0A5C5XPY9_9PLAN</name>
<organism evidence="2 3">
    <name type="scientific">Rubinisphaera italica</name>
    <dbReference type="NCBI Taxonomy" id="2527969"/>
    <lineage>
        <taxon>Bacteria</taxon>
        <taxon>Pseudomonadati</taxon>
        <taxon>Planctomycetota</taxon>
        <taxon>Planctomycetia</taxon>
        <taxon>Planctomycetales</taxon>
        <taxon>Planctomycetaceae</taxon>
        <taxon>Rubinisphaera</taxon>
    </lineage>
</organism>
<dbReference type="Proteomes" id="UP000316095">
    <property type="component" value="Unassembled WGS sequence"/>
</dbReference>
<feature type="compositionally biased region" description="Basic and acidic residues" evidence="1">
    <location>
        <begin position="130"/>
        <end position="142"/>
    </location>
</feature>
<sequence>MMPCIAAGLFALIGCGTVDHSVAKYNPKTWFSSDNKDANQEVSTEIAEATEENPFLVTGEPEVQMASAKKAMVVKEEVQTPKFDAATMMLIETEFRDATPEERKQWYEELRQVPPDMVPRIIRMRRLARQHSEDASSDETRKVPAYPSSENSNELPVIADHTQRSASANELQALDPWNRPSEGRSQPQNLQPGEMVTVSNQQPEANEVGKIQTADGIKTESLSPQKSSTPVMETVQKSDKERYEEALATLISLSEQQIKHNLPAGDNTQMQEYTRDHVFLRMMYLMSDRHERTLEAIPDLPAAEQEFWQKLFWGMSNYFDATGIPNSGDRATHAVSQLSDATDRLRERANLEIRNVTFSRGIQGFGVYDRFERDEFRPGQPVLVYGEMRNFLSEMTPDGTFKTVLKSTVEIHRAGSNPGLVVEQEYPPTEDYCRTRRHDYFHSYKVNIPSELTVGPYLLKLIVEDQLNRKVATYSINFTVK</sequence>